<gene>
    <name evidence="1" type="ORF">rCG_38813</name>
</gene>
<dbReference type="AlphaFoldDB" id="A6K9T9"/>
<dbReference type="EMBL" id="CH474031">
    <property type="protein sequence ID" value="EDL90798.1"/>
    <property type="molecule type" value="Genomic_DNA"/>
</dbReference>
<evidence type="ECO:0000313" key="2">
    <source>
        <dbReference type="Proteomes" id="UP000234681"/>
    </source>
</evidence>
<protein>
    <submittedName>
        <fullName evidence="1">RCG38813</fullName>
    </submittedName>
</protein>
<accession>A6K9T9</accession>
<name>A6K9T9_RAT</name>
<evidence type="ECO:0000313" key="1">
    <source>
        <dbReference type="EMBL" id="EDL90798.1"/>
    </source>
</evidence>
<proteinExistence type="predicted"/>
<reference evidence="1 2" key="1">
    <citation type="submission" date="2005-09" db="EMBL/GenBank/DDBJ databases">
        <authorList>
            <person name="Mural R.J."/>
            <person name="Li P.W."/>
            <person name="Adams M.D."/>
            <person name="Amanatides P.G."/>
            <person name="Baden-Tillson H."/>
            <person name="Barnstead M."/>
            <person name="Chin S.H."/>
            <person name="Dew I."/>
            <person name="Evans C.A."/>
            <person name="Ferriera S."/>
            <person name="Flanigan M."/>
            <person name="Fosler C."/>
            <person name="Glodek A."/>
            <person name="Gu Z."/>
            <person name="Holt R.A."/>
            <person name="Jennings D."/>
            <person name="Kraft C.L."/>
            <person name="Lu F."/>
            <person name="Nguyen T."/>
            <person name="Nusskern D.R."/>
            <person name="Pfannkoch C.M."/>
            <person name="Sitter C."/>
            <person name="Sutton G.G."/>
            <person name="Venter J.C."/>
            <person name="Wang Z."/>
            <person name="Woodage T."/>
            <person name="Zheng X.H."/>
            <person name="Zhong F."/>
        </authorList>
    </citation>
    <scope>NUCLEOTIDE SEQUENCE [LARGE SCALE GENOMIC DNA]</scope>
    <source>
        <strain>BN</strain>
        <strain evidence="2">Sprague-Dawley</strain>
    </source>
</reference>
<dbReference type="Proteomes" id="UP000234681">
    <property type="component" value="Chromosome 16"/>
</dbReference>
<sequence>MSWCVGSSGSGDSVYFPHLSLCPKGTVILRVPAFQASLPQSPQASPLLSHCFNCRRRQFPVGYIL</sequence>
<organism evidence="1 2">
    <name type="scientific">Rattus norvegicus</name>
    <name type="common">Rat</name>
    <dbReference type="NCBI Taxonomy" id="10116"/>
    <lineage>
        <taxon>Eukaryota</taxon>
        <taxon>Metazoa</taxon>
        <taxon>Chordata</taxon>
        <taxon>Craniata</taxon>
        <taxon>Vertebrata</taxon>
        <taxon>Euteleostomi</taxon>
        <taxon>Mammalia</taxon>
        <taxon>Eutheria</taxon>
        <taxon>Euarchontoglires</taxon>
        <taxon>Glires</taxon>
        <taxon>Rodentia</taxon>
        <taxon>Myomorpha</taxon>
        <taxon>Muroidea</taxon>
        <taxon>Muridae</taxon>
        <taxon>Murinae</taxon>
        <taxon>Rattus</taxon>
    </lineage>
</organism>